<sequence>LRRRARGHGRRGGRVGPRRQPRRRRPPAGAGDARRGRGGLRAEVRELPRAARRGDGRRGRGLPEADRPGAARGVPVRAGSRAREDGGQLLAVRHHGVRLHPAGDAAHRAGVAQRGRGLRAHRLPARRERDHPEGRGRRCDVAAQGAHARARPVRAGRSGGRPHVPL</sequence>
<evidence type="ECO:0000256" key="1">
    <source>
        <dbReference type="SAM" id="MobiDB-lite"/>
    </source>
</evidence>
<feature type="compositionally biased region" description="Basic and acidic residues" evidence="1">
    <location>
        <begin position="32"/>
        <end position="69"/>
    </location>
</feature>
<feature type="non-terminal residue" evidence="2">
    <location>
        <position position="1"/>
    </location>
</feature>
<feature type="non-terminal residue" evidence="2">
    <location>
        <position position="166"/>
    </location>
</feature>
<feature type="region of interest" description="Disordered" evidence="1">
    <location>
        <begin position="1"/>
        <end position="83"/>
    </location>
</feature>
<organism evidence="2">
    <name type="scientific">uncultured Gemmatimonadaceae bacterium</name>
    <dbReference type="NCBI Taxonomy" id="246130"/>
    <lineage>
        <taxon>Bacteria</taxon>
        <taxon>Pseudomonadati</taxon>
        <taxon>Gemmatimonadota</taxon>
        <taxon>Gemmatimonadia</taxon>
        <taxon>Gemmatimonadales</taxon>
        <taxon>Gemmatimonadaceae</taxon>
        <taxon>environmental samples</taxon>
    </lineage>
</organism>
<protein>
    <submittedName>
        <fullName evidence="2">Sulfite dehydrogenase cytochrome subunit SoxD</fullName>
    </submittedName>
</protein>
<gene>
    <name evidence="2" type="ORF">AVDCRST_MAG11-2313</name>
</gene>
<dbReference type="EMBL" id="CADCTU010000529">
    <property type="protein sequence ID" value="CAA9327585.1"/>
    <property type="molecule type" value="Genomic_DNA"/>
</dbReference>
<feature type="compositionally biased region" description="Basic and acidic residues" evidence="1">
    <location>
        <begin position="125"/>
        <end position="140"/>
    </location>
</feature>
<name>A0A6J4L9M1_9BACT</name>
<feature type="region of interest" description="Disordered" evidence="1">
    <location>
        <begin position="101"/>
        <end position="166"/>
    </location>
</feature>
<feature type="compositionally biased region" description="Basic residues" evidence="1">
    <location>
        <begin position="1"/>
        <end position="26"/>
    </location>
</feature>
<reference evidence="2" key="1">
    <citation type="submission" date="2020-02" db="EMBL/GenBank/DDBJ databases">
        <authorList>
            <person name="Meier V. D."/>
        </authorList>
    </citation>
    <scope>NUCLEOTIDE SEQUENCE</scope>
    <source>
        <strain evidence="2">AVDCRST_MAG11</strain>
    </source>
</reference>
<accession>A0A6J4L9M1</accession>
<dbReference type="AlphaFoldDB" id="A0A6J4L9M1"/>
<evidence type="ECO:0000313" key="2">
    <source>
        <dbReference type="EMBL" id="CAA9327585.1"/>
    </source>
</evidence>
<proteinExistence type="predicted"/>